<sequence length="68" mass="7572">RKTEGTNEGKPKWKRKKGKRGTESEDRTVGRKAQGSHHRLQTEAAVTPFTNRNFPLIKAEGAVNPIAC</sequence>
<feature type="non-terminal residue" evidence="2">
    <location>
        <position position="1"/>
    </location>
</feature>
<comment type="caution">
    <text evidence="2">The sequence shown here is derived from an EMBL/GenBank/DDBJ whole genome shotgun (WGS) entry which is preliminary data.</text>
</comment>
<evidence type="ECO:0000313" key="2">
    <source>
        <dbReference type="EMBL" id="VTJ89720.1"/>
    </source>
</evidence>
<reference evidence="2" key="1">
    <citation type="submission" date="2019-04" db="EMBL/GenBank/DDBJ databases">
        <authorList>
            <person name="Alioto T."/>
            <person name="Alioto T."/>
        </authorList>
    </citation>
    <scope>NUCLEOTIDE SEQUENCE [LARGE SCALE GENOMIC DNA]</scope>
</reference>
<accession>A0A5E4D7N3</accession>
<evidence type="ECO:0000256" key="1">
    <source>
        <dbReference type="SAM" id="MobiDB-lite"/>
    </source>
</evidence>
<organism evidence="2 3">
    <name type="scientific">Marmota monax</name>
    <name type="common">Woodchuck</name>
    <dbReference type="NCBI Taxonomy" id="9995"/>
    <lineage>
        <taxon>Eukaryota</taxon>
        <taxon>Metazoa</taxon>
        <taxon>Chordata</taxon>
        <taxon>Craniata</taxon>
        <taxon>Vertebrata</taxon>
        <taxon>Euteleostomi</taxon>
        <taxon>Mammalia</taxon>
        <taxon>Eutheria</taxon>
        <taxon>Euarchontoglires</taxon>
        <taxon>Glires</taxon>
        <taxon>Rodentia</taxon>
        <taxon>Sciuromorpha</taxon>
        <taxon>Sciuridae</taxon>
        <taxon>Xerinae</taxon>
        <taxon>Marmotini</taxon>
        <taxon>Marmota</taxon>
    </lineage>
</organism>
<dbReference type="AlphaFoldDB" id="A0A5E4D7N3"/>
<feature type="compositionally biased region" description="Basic and acidic residues" evidence="1">
    <location>
        <begin position="1"/>
        <end position="11"/>
    </location>
</feature>
<proteinExistence type="predicted"/>
<gene>
    <name evidence="2" type="ORF">MONAX_5E011865</name>
</gene>
<evidence type="ECO:0000313" key="3">
    <source>
        <dbReference type="Proteomes" id="UP000335636"/>
    </source>
</evidence>
<feature type="compositionally biased region" description="Basic and acidic residues" evidence="1">
    <location>
        <begin position="20"/>
        <end position="29"/>
    </location>
</feature>
<keyword evidence="3" id="KW-1185">Reference proteome</keyword>
<feature type="region of interest" description="Disordered" evidence="1">
    <location>
        <begin position="1"/>
        <end position="45"/>
    </location>
</feature>
<dbReference type="EMBL" id="CABDUW010003745">
    <property type="protein sequence ID" value="VTJ89720.1"/>
    <property type="molecule type" value="Genomic_DNA"/>
</dbReference>
<protein>
    <submittedName>
        <fullName evidence="2">Uncharacterized protein</fullName>
    </submittedName>
</protein>
<dbReference type="Proteomes" id="UP000335636">
    <property type="component" value="Unassembled WGS sequence"/>
</dbReference>
<name>A0A5E4D7N3_MARMO</name>